<dbReference type="EMBL" id="VUJU01000821">
    <property type="protein sequence ID" value="KAF0768174.1"/>
    <property type="molecule type" value="Genomic_DNA"/>
</dbReference>
<dbReference type="Proteomes" id="UP000478052">
    <property type="component" value="Unassembled WGS sequence"/>
</dbReference>
<evidence type="ECO:0000313" key="2">
    <source>
        <dbReference type="Proteomes" id="UP000478052"/>
    </source>
</evidence>
<name>A0A6G0ZBY7_APHCR</name>
<sequence>MISTSRDEQNSNNNNNNNNSVTNKLLLIVQFNDNDLKNHINELKTLLYNRRIIVSLIIETYFTKYSNIFITSYKLLKLNYPYNTTNGGGFILMKTSIFFEPLPNVV</sequence>
<evidence type="ECO:0000313" key="1">
    <source>
        <dbReference type="EMBL" id="KAF0768174.1"/>
    </source>
</evidence>
<reference evidence="1 2" key="1">
    <citation type="submission" date="2019-08" db="EMBL/GenBank/DDBJ databases">
        <title>Whole genome of Aphis craccivora.</title>
        <authorList>
            <person name="Voronova N.V."/>
            <person name="Shulinski R.S."/>
            <person name="Bandarenka Y.V."/>
            <person name="Zhorov D.G."/>
            <person name="Warner D."/>
        </authorList>
    </citation>
    <scope>NUCLEOTIDE SEQUENCE [LARGE SCALE GENOMIC DNA]</scope>
    <source>
        <strain evidence="1">180601</strain>
        <tissue evidence="1">Whole Body</tissue>
    </source>
</reference>
<comment type="caution">
    <text evidence="1">The sequence shown here is derived from an EMBL/GenBank/DDBJ whole genome shotgun (WGS) entry which is preliminary data.</text>
</comment>
<keyword evidence="1" id="KW-0540">Nuclease</keyword>
<keyword evidence="2" id="KW-1185">Reference proteome</keyword>
<dbReference type="GO" id="GO:0004527">
    <property type="term" value="F:exonuclease activity"/>
    <property type="evidence" value="ECO:0007669"/>
    <property type="project" value="UniProtKB-KW"/>
</dbReference>
<gene>
    <name evidence="1" type="ORF">FWK35_00012695</name>
</gene>
<keyword evidence="1" id="KW-0378">Hydrolase</keyword>
<dbReference type="AlphaFoldDB" id="A0A6G0ZBY7"/>
<keyword evidence="1" id="KW-0269">Exonuclease</keyword>
<protein>
    <submittedName>
        <fullName evidence="1">Endo/exonuclease/phosphatase domain-containing protein</fullName>
    </submittedName>
</protein>
<accession>A0A6G0ZBY7</accession>
<organism evidence="1 2">
    <name type="scientific">Aphis craccivora</name>
    <name type="common">Cowpea aphid</name>
    <dbReference type="NCBI Taxonomy" id="307492"/>
    <lineage>
        <taxon>Eukaryota</taxon>
        <taxon>Metazoa</taxon>
        <taxon>Ecdysozoa</taxon>
        <taxon>Arthropoda</taxon>
        <taxon>Hexapoda</taxon>
        <taxon>Insecta</taxon>
        <taxon>Pterygota</taxon>
        <taxon>Neoptera</taxon>
        <taxon>Paraneoptera</taxon>
        <taxon>Hemiptera</taxon>
        <taxon>Sternorrhyncha</taxon>
        <taxon>Aphidomorpha</taxon>
        <taxon>Aphidoidea</taxon>
        <taxon>Aphididae</taxon>
        <taxon>Aphidini</taxon>
        <taxon>Aphis</taxon>
        <taxon>Aphis</taxon>
    </lineage>
</organism>
<proteinExistence type="predicted"/>